<comment type="caution">
    <text evidence="8">The sequence shown here is derived from an EMBL/GenBank/DDBJ whole genome shotgun (WGS) entry which is preliminary data.</text>
</comment>
<dbReference type="GO" id="GO:0030170">
    <property type="term" value="F:pyridoxal phosphate binding"/>
    <property type="evidence" value="ECO:0007669"/>
    <property type="project" value="InterPro"/>
</dbReference>
<evidence type="ECO:0000256" key="3">
    <source>
        <dbReference type="ARBA" id="ARBA00011738"/>
    </source>
</evidence>
<evidence type="ECO:0000313" key="9">
    <source>
        <dbReference type="Proteomes" id="UP000823736"/>
    </source>
</evidence>
<sequence length="418" mass="45199">MSESDRERRFDHLFATTVRERLDDAGYAGGASPPAPDAVPLTYGFPYPESFPVAALRDAVETVLDEEAADVLQYGGGEYVERLNDGILAHEAVNGVDATRDELLVTNGATHALDAIGATFLDPGDEVLVESPSFVWSLAVLDNHGAELTGVDLDENGLDPDALEELLERREAAGQPVPKLLYTIPSFQNPTGATLTRERRERVLELAQQYDFLVVADDAYGELRFEGESPPPLAALDDSGRVIRLGTVSKTIAPGVRTGWIVAHEALIEQIGHMAAGGTNTFTQSVLGRYFDAGHYEPTLEGLLEGYETRRDAMIDALERHLPPGSSWTEPKGGFFLWVTLPEGVDAEEMLPLAAEEGVTYLPGERFYVDDGGRQGAADLGDDGVGTRSLRISFSHVSPEELEEGVAALARATEAYLE</sequence>
<proteinExistence type="inferred from homology"/>
<dbReference type="SUPFAM" id="SSF53383">
    <property type="entry name" value="PLP-dependent transferases"/>
    <property type="match status" value="1"/>
</dbReference>
<dbReference type="EMBL" id="JAGGLC010000003">
    <property type="protein sequence ID" value="MBP1987375.1"/>
    <property type="molecule type" value="Genomic_DNA"/>
</dbReference>
<name>A0A8T4H1A9_9EURY</name>
<keyword evidence="4 8" id="KW-0032">Aminotransferase</keyword>
<dbReference type="InterPro" id="IPR015424">
    <property type="entry name" value="PyrdxlP-dep_Trfase"/>
</dbReference>
<gene>
    <name evidence="8" type="ORF">J2753_001873</name>
</gene>
<dbReference type="InterPro" id="IPR050859">
    <property type="entry name" value="Class-I_PLP-dep_aminotransf"/>
</dbReference>
<evidence type="ECO:0000256" key="5">
    <source>
        <dbReference type="ARBA" id="ARBA00022679"/>
    </source>
</evidence>
<comment type="subunit">
    <text evidence="3">Homodimer.</text>
</comment>
<organism evidence="8 9">
    <name type="scientific">Halolamina salifodinae</name>
    <dbReference type="NCBI Taxonomy" id="1202767"/>
    <lineage>
        <taxon>Archaea</taxon>
        <taxon>Methanobacteriati</taxon>
        <taxon>Methanobacteriota</taxon>
        <taxon>Stenosarchaea group</taxon>
        <taxon>Halobacteria</taxon>
        <taxon>Halobacteriales</taxon>
        <taxon>Haloferacaceae</taxon>
    </lineage>
</organism>
<evidence type="ECO:0000259" key="7">
    <source>
        <dbReference type="Pfam" id="PF00155"/>
    </source>
</evidence>
<evidence type="ECO:0000256" key="1">
    <source>
        <dbReference type="ARBA" id="ARBA00001933"/>
    </source>
</evidence>
<keyword evidence="6" id="KW-0663">Pyridoxal phosphate</keyword>
<dbReference type="PANTHER" id="PTHR42790">
    <property type="entry name" value="AMINOTRANSFERASE"/>
    <property type="match status" value="1"/>
</dbReference>
<evidence type="ECO:0000256" key="2">
    <source>
        <dbReference type="ARBA" id="ARBA00007441"/>
    </source>
</evidence>
<dbReference type="EC" id="2.6.1.-" evidence="8"/>
<dbReference type="FunFam" id="3.40.640.10:FF:000053">
    <property type="entry name" value="Aminotransferase, class I"/>
    <property type="match status" value="1"/>
</dbReference>
<evidence type="ECO:0000256" key="4">
    <source>
        <dbReference type="ARBA" id="ARBA00022576"/>
    </source>
</evidence>
<reference evidence="8" key="1">
    <citation type="submission" date="2021-03" db="EMBL/GenBank/DDBJ databases">
        <title>Genomic Encyclopedia of Type Strains, Phase IV (KMG-IV): sequencing the most valuable type-strain genomes for metagenomic binning, comparative biology and taxonomic classification.</title>
        <authorList>
            <person name="Goeker M."/>
        </authorList>
    </citation>
    <scope>NUCLEOTIDE SEQUENCE</scope>
    <source>
        <strain evidence="8">DSM 26232</strain>
    </source>
</reference>
<protein>
    <submittedName>
        <fullName evidence="8">2-aminoadipate transaminase</fullName>
        <ecNumber evidence="8">2.6.1.-</ecNumber>
    </submittedName>
</protein>
<dbReference type="GO" id="GO:1901605">
    <property type="term" value="P:alpha-amino acid metabolic process"/>
    <property type="evidence" value="ECO:0007669"/>
    <property type="project" value="TreeGrafter"/>
</dbReference>
<dbReference type="InterPro" id="IPR004839">
    <property type="entry name" value="Aminotransferase_I/II_large"/>
</dbReference>
<keyword evidence="5 8" id="KW-0808">Transferase</keyword>
<comment type="cofactor">
    <cofactor evidence="1">
        <name>pyridoxal 5'-phosphate</name>
        <dbReference type="ChEBI" id="CHEBI:597326"/>
    </cofactor>
</comment>
<dbReference type="GO" id="GO:0008483">
    <property type="term" value="F:transaminase activity"/>
    <property type="evidence" value="ECO:0007669"/>
    <property type="project" value="UniProtKB-KW"/>
</dbReference>
<dbReference type="Proteomes" id="UP000823736">
    <property type="component" value="Unassembled WGS sequence"/>
</dbReference>
<dbReference type="Pfam" id="PF00155">
    <property type="entry name" value="Aminotran_1_2"/>
    <property type="match status" value="1"/>
</dbReference>
<dbReference type="OrthoDB" id="372018at2157"/>
<dbReference type="Gene3D" id="3.90.1150.10">
    <property type="entry name" value="Aspartate Aminotransferase, domain 1"/>
    <property type="match status" value="1"/>
</dbReference>
<dbReference type="AlphaFoldDB" id="A0A8T4H1A9"/>
<dbReference type="RefSeq" id="WP_209491629.1">
    <property type="nucleotide sequence ID" value="NZ_JAGGLC010000003.1"/>
</dbReference>
<dbReference type="InterPro" id="IPR015421">
    <property type="entry name" value="PyrdxlP-dep_Trfase_major"/>
</dbReference>
<feature type="domain" description="Aminotransferase class I/classII large" evidence="7">
    <location>
        <begin position="57"/>
        <end position="409"/>
    </location>
</feature>
<dbReference type="Gene3D" id="3.40.640.10">
    <property type="entry name" value="Type I PLP-dependent aspartate aminotransferase-like (Major domain)"/>
    <property type="match status" value="1"/>
</dbReference>
<dbReference type="PANTHER" id="PTHR42790:SF19">
    <property type="entry name" value="KYNURENINE_ALPHA-AMINOADIPATE AMINOTRANSFERASE, MITOCHONDRIAL"/>
    <property type="match status" value="1"/>
</dbReference>
<dbReference type="InterPro" id="IPR015422">
    <property type="entry name" value="PyrdxlP-dep_Trfase_small"/>
</dbReference>
<comment type="similarity">
    <text evidence="2">Belongs to the class-I pyridoxal-phosphate-dependent aminotransferase family.</text>
</comment>
<dbReference type="CDD" id="cd00609">
    <property type="entry name" value="AAT_like"/>
    <property type="match status" value="1"/>
</dbReference>
<accession>A0A8T4H1A9</accession>
<keyword evidence="9" id="KW-1185">Reference proteome</keyword>
<evidence type="ECO:0000313" key="8">
    <source>
        <dbReference type="EMBL" id="MBP1987375.1"/>
    </source>
</evidence>
<evidence type="ECO:0000256" key="6">
    <source>
        <dbReference type="ARBA" id="ARBA00022898"/>
    </source>
</evidence>